<evidence type="ECO:0000256" key="1">
    <source>
        <dbReference type="SAM" id="MobiDB-lite"/>
    </source>
</evidence>
<dbReference type="PANTHER" id="PTHR34365">
    <property type="entry name" value="ENOLASE (DUF1399)"/>
    <property type="match status" value="1"/>
</dbReference>
<reference evidence="3" key="2">
    <citation type="submission" date="2009-11" db="EMBL/GenBank/DDBJ databases">
        <title>The Genome Sequence of Allomyces macrogynus strain ATCC 38327.</title>
        <authorList>
            <consortium name="The Broad Institute Genome Sequencing Platform"/>
            <person name="Russ C."/>
            <person name="Cuomo C."/>
            <person name="Shea T."/>
            <person name="Young S.K."/>
            <person name="Zeng Q."/>
            <person name="Koehrsen M."/>
            <person name="Haas B."/>
            <person name="Borodovsky M."/>
            <person name="Guigo R."/>
            <person name="Alvarado L."/>
            <person name="Berlin A."/>
            <person name="Borenstein D."/>
            <person name="Chen Z."/>
            <person name="Engels R."/>
            <person name="Freedman E."/>
            <person name="Gellesch M."/>
            <person name="Goldberg J."/>
            <person name="Griggs A."/>
            <person name="Gujja S."/>
            <person name="Heiman D."/>
            <person name="Hepburn T."/>
            <person name="Howarth C."/>
            <person name="Jen D."/>
            <person name="Larson L."/>
            <person name="Lewis B."/>
            <person name="Mehta T."/>
            <person name="Park D."/>
            <person name="Pearson M."/>
            <person name="Roberts A."/>
            <person name="Saif S."/>
            <person name="Shenoy N."/>
            <person name="Sisk P."/>
            <person name="Stolte C."/>
            <person name="Sykes S."/>
            <person name="Walk T."/>
            <person name="White J."/>
            <person name="Yandava C."/>
            <person name="Burger G."/>
            <person name="Gray M.W."/>
            <person name="Holland P.W.H."/>
            <person name="King N."/>
            <person name="Lang F.B.F."/>
            <person name="Roger A.J."/>
            <person name="Ruiz-Trillo I."/>
            <person name="Lander E."/>
            <person name="Nusbaum C."/>
        </authorList>
    </citation>
    <scope>NUCLEOTIDE SEQUENCE [LARGE SCALE GENOMIC DNA]</scope>
    <source>
        <strain evidence="3">ATCC 38327</strain>
    </source>
</reference>
<name>A0A0L0T9H3_ALLM3</name>
<dbReference type="Proteomes" id="UP000054350">
    <property type="component" value="Unassembled WGS sequence"/>
</dbReference>
<accession>A0A0L0T9H3</accession>
<feature type="region of interest" description="Disordered" evidence="1">
    <location>
        <begin position="442"/>
        <end position="462"/>
    </location>
</feature>
<dbReference type="eggNOG" id="ENOG502QU5V">
    <property type="taxonomic scope" value="Eukaryota"/>
</dbReference>
<dbReference type="EMBL" id="GG745371">
    <property type="protein sequence ID" value="KNE71371.1"/>
    <property type="molecule type" value="Genomic_DNA"/>
</dbReference>
<dbReference type="STRING" id="578462.A0A0L0T9H3"/>
<dbReference type="AlphaFoldDB" id="A0A0L0T9H3"/>
<gene>
    <name evidence="2" type="ORF">AMAG_15605</name>
</gene>
<reference evidence="2 3" key="1">
    <citation type="submission" date="2009-11" db="EMBL/GenBank/DDBJ databases">
        <title>Annotation of Allomyces macrogynus ATCC 38327.</title>
        <authorList>
            <consortium name="The Broad Institute Genome Sequencing Platform"/>
            <person name="Russ C."/>
            <person name="Cuomo C."/>
            <person name="Burger G."/>
            <person name="Gray M.W."/>
            <person name="Holland P.W.H."/>
            <person name="King N."/>
            <person name="Lang F.B.F."/>
            <person name="Roger A.J."/>
            <person name="Ruiz-Trillo I."/>
            <person name="Young S.K."/>
            <person name="Zeng Q."/>
            <person name="Gargeya S."/>
            <person name="Fitzgerald M."/>
            <person name="Haas B."/>
            <person name="Abouelleil A."/>
            <person name="Alvarado L."/>
            <person name="Arachchi H.M."/>
            <person name="Berlin A."/>
            <person name="Chapman S.B."/>
            <person name="Gearin G."/>
            <person name="Goldberg J."/>
            <person name="Griggs A."/>
            <person name="Gujja S."/>
            <person name="Hansen M."/>
            <person name="Heiman D."/>
            <person name="Howarth C."/>
            <person name="Larimer J."/>
            <person name="Lui A."/>
            <person name="MacDonald P.J.P."/>
            <person name="McCowen C."/>
            <person name="Montmayeur A."/>
            <person name="Murphy C."/>
            <person name="Neiman D."/>
            <person name="Pearson M."/>
            <person name="Priest M."/>
            <person name="Roberts A."/>
            <person name="Saif S."/>
            <person name="Shea T."/>
            <person name="Sisk P."/>
            <person name="Stolte C."/>
            <person name="Sykes S."/>
            <person name="Wortman J."/>
            <person name="Nusbaum C."/>
            <person name="Birren B."/>
        </authorList>
    </citation>
    <scope>NUCLEOTIDE SEQUENCE [LARGE SCALE GENOMIC DNA]</scope>
    <source>
        <strain evidence="2 3">ATCC 38327</strain>
    </source>
</reference>
<evidence type="ECO:0000313" key="2">
    <source>
        <dbReference type="EMBL" id="KNE71371.1"/>
    </source>
</evidence>
<dbReference type="Pfam" id="PF07173">
    <property type="entry name" value="GRDP-like"/>
    <property type="match status" value="1"/>
</dbReference>
<dbReference type="InterPro" id="IPR009836">
    <property type="entry name" value="GRDP-like"/>
</dbReference>
<proteinExistence type="predicted"/>
<keyword evidence="3" id="KW-1185">Reference proteome</keyword>
<sequence length="534" mass="58413">MRALALTIHDDTQLVAEPPIPPIDVAMFWFAHMLSPIRYNDDMNRLFGAQILDVAFPLERMAHFLCSGTECPASQEFWSTRVSRTMPCDAAPWTTDASVPLHVVCPKCVLAIDPDTDAYLRFRFNGQLIKCDSCTTVFSINEVSARRFLDELKAAVAKDMPFTALPGVHIDPKTRVWAVENGAADLGMLLGHKSWAPLLTGNGSEGGDSKLLTWEAIASAAVRPSFNATKSKLKNGNLFRSMLASYRDFATGPWSMDLVQAVLRQREFTHKMAATEYSDRTRRIATQATVRYHKLMLMLAKHRDMFMVPTLDIDLAWHTHQLHPRRYAAYTFEKLGAVLNHDDTIESPRLKEGFTKTAHVWSEMFSEPYACDAAFRGFWTASKVATATIAAPVMLPLLMRRASKHKSAVNEQGGCVALPAADVTPLHLRNAFAFRPRPGANLVSSSAKERGSRSVNAATNHDDSRLDPRVLPAYFYSSCAVTSSFFSDAVCAGLGYPDLGNSVGGVATCGAYAPAGCGAAWSLCSTGMSGCGGL</sequence>
<dbReference type="OrthoDB" id="2684236at2759"/>
<dbReference type="PANTHER" id="PTHR34365:SF7">
    <property type="entry name" value="GLYCINE-RICH DOMAIN-CONTAINING PROTEIN 1"/>
    <property type="match status" value="1"/>
</dbReference>
<evidence type="ECO:0000313" key="3">
    <source>
        <dbReference type="Proteomes" id="UP000054350"/>
    </source>
</evidence>
<organism evidence="2 3">
    <name type="scientific">Allomyces macrogynus (strain ATCC 38327)</name>
    <name type="common">Allomyces javanicus var. macrogynus</name>
    <dbReference type="NCBI Taxonomy" id="578462"/>
    <lineage>
        <taxon>Eukaryota</taxon>
        <taxon>Fungi</taxon>
        <taxon>Fungi incertae sedis</taxon>
        <taxon>Blastocladiomycota</taxon>
        <taxon>Blastocladiomycetes</taxon>
        <taxon>Blastocladiales</taxon>
        <taxon>Blastocladiaceae</taxon>
        <taxon>Allomyces</taxon>
    </lineage>
</organism>
<protein>
    <submittedName>
        <fullName evidence="2">Uncharacterized protein</fullName>
    </submittedName>
</protein>
<dbReference type="VEuPathDB" id="FungiDB:AMAG_15605"/>